<feature type="transmembrane region" description="Helical" evidence="8">
    <location>
        <begin position="278"/>
        <end position="297"/>
    </location>
</feature>
<feature type="transmembrane region" description="Helical" evidence="8">
    <location>
        <begin position="85"/>
        <end position="111"/>
    </location>
</feature>
<keyword evidence="4" id="KW-1003">Cell membrane</keyword>
<evidence type="ECO:0000313" key="10">
    <source>
        <dbReference type="Proteomes" id="UP000264002"/>
    </source>
</evidence>
<comment type="similarity">
    <text evidence="2">Belongs to the autoinducer-2 exporter (AI-2E) (TC 2.A.86) family.</text>
</comment>
<organism evidence="9 10">
    <name type="scientific">Sphaerochaeta halotolerans</name>
    <dbReference type="NCBI Taxonomy" id="2293840"/>
    <lineage>
        <taxon>Bacteria</taxon>
        <taxon>Pseudomonadati</taxon>
        <taxon>Spirochaetota</taxon>
        <taxon>Spirochaetia</taxon>
        <taxon>Spirochaetales</taxon>
        <taxon>Sphaerochaetaceae</taxon>
        <taxon>Sphaerochaeta</taxon>
    </lineage>
</organism>
<evidence type="ECO:0000256" key="8">
    <source>
        <dbReference type="SAM" id="Phobius"/>
    </source>
</evidence>
<evidence type="ECO:0000256" key="3">
    <source>
        <dbReference type="ARBA" id="ARBA00022448"/>
    </source>
</evidence>
<keyword evidence="7 8" id="KW-0472">Membrane</keyword>
<dbReference type="Pfam" id="PF01594">
    <property type="entry name" value="AI-2E_transport"/>
    <property type="match status" value="1"/>
</dbReference>
<dbReference type="PANTHER" id="PTHR21716:SF53">
    <property type="entry name" value="PERMEASE PERM-RELATED"/>
    <property type="match status" value="1"/>
</dbReference>
<evidence type="ECO:0000313" key="9">
    <source>
        <dbReference type="EMBL" id="RFU93955.1"/>
    </source>
</evidence>
<dbReference type="PANTHER" id="PTHR21716">
    <property type="entry name" value="TRANSMEMBRANE PROTEIN"/>
    <property type="match status" value="1"/>
</dbReference>
<protein>
    <submittedName>
        <fullName evidence="9">AI-2E family transporter</fullName>
    </submittedName>
</protein>
<name>A0A372MDT1_9SPIR</name>
<reference evidence="9 10" key="2">
    <citation type="submission" date="2018-09" db="EMBL/GenBank/DDBJ databases">
        <title>Genome of Sphaerochaeta halotolerans strain 4-11.</title>
        <authorList>
            <person name="Nazina T.N."/>
            <person name="Sokolova D.S."/>
        </authorList>
    </citation>
    <scope>NUCLEOTIDE SEQUENCE [LARGE SCALE GENOMIC DNA]</scope>
    <source>
        <strain evidence="9 10">4-11</strain>
    </source>
</reference>
<gene>
    <name evidence="9" type="ORF">DYP60_11805</name>
</gene>
<feature type="transmembrane region" description="Helical" evidence="8">
    <location>
        <begin position="174"/>
        <end position="201"/>
    </location>
</feature>
<accession>A0A372MDT1</accession>
<reference evidence="10" key="1">
    <citation type="submission" date="2018-08" db="EMBL/GenBank/DDBJ databases">
        <authorList>
            <person name="Grouzdev D.S."/>
            <person name="Krutkina M.S."/>
        </authorList>
    </citation>
    <scope>NUCLEOTIDE SEQUENCE [LARGE SCALE GENOMIC DNA]</scope>
    <source>
        <strain evidence="10">4-11</strain>
    </source>
</reference>
<dbReference type="GO" id="GO:0005886">
    <property type="term" value="C:plasma membrane"/>
    <property type="evidence" value="ECO:0007669"/>
    <property type="project" value="UniProtKB-SubCell"/>
</dbReference>
<keyword evidence="6 8" id="KW-1133">Transmembrane helix</keyword>
<feature type="transmembrane region" description="Helical" evidence="8">
    <location>
        <begin position="245"/>
        <end position="266"/>
    </location>
</feature>
<feature type="transmembrane region" description="Helical" evidence="8">
    <location>
        <begin position="53"/>
        <end position="73"/>
    </location>
</feature>
<evidence type="ECO:0000256" key="7">
    <source>
        <dbReference type="ARBA" id="ARBA00023136"/>
    </source>
</evidence>
<evidence type="ECO:0000256" key="4">
    <source>
        <dbReference type="ARBA" id="ARBA00022475"/>
    </source>
</evidence>
<comment type="caution">
    <text evidence="9">The sequence shown here is derived from an EMBL/GenBank/DDBJ whole genome shotgun (WGS) entry which is preliminary data.</text>
</comment>
<evidence type="ECO:0000256" key="6">
    <source>
        <dbReference type="ARBA" id="ARBA00022989"/>
    </source>
</evidence>
<feature type="transmembrane region" description="Helical" evidence="8">
    <location>
        <begin position="21"/>
        <end position="41"/>
    </location>
</feature>
<evidence type="ECO:0000256" key="5">
    <source>
        <dbReference type="ARBA" id="ARBA00022692"/>
    </source>
</evidence>
<keyword evidence="5 8" id="KW-0812">Transmembrane</keyword>
<comment type="subcellular location">
    <subcellularLocation>
        <location evidence="1">Cell membrane</location>
        <topology evidence="1">Multi-pass membrane protein</topology>
    </subcellularLocation>
</comment>
<keyword evidence="10" id="KW-1185">Reference proteome</keyword>
<sequence length="379" mass="41569">MQPNFSCAILNSMMDKKTFRNIVHLLLLAAVLALIVVYFSTIQAGLKKLWGPLMPLLLGIVFAYLVDIPAKWIEKRIFGKCKKPLAARVFAVFISLIFFLVLITGVLILLLPQLGLAISQFSTNLPVLYQEAVSSLEQFMRTRPELEQGFSTIEGYMNTFVDNLKASSPKIADYALSVLGGAINGVVNGAIALVFSLYLLFGKRRVLSQLAYLMERFIPEKYSKKIVHVKVVANRTFGKFFTGQFVEAIILGSLCTLGMLLFRFPYALTVGSVVGMTAIIPLVGAYLGGAVGFVLLFSQGYQTALLFVLFLVILQQLEGNIIYPRVVGTSVGLPGVWVFTSVILGGGLFGIPGILFGVPFVATIYQLLKTVKDQEILVM</sequence>
<dbReference type="GO" id="GO:0055085">
    <property type="term" value="P:transmembrane transport"/>
    <property type="evidence" value="ECO:0007669"/>
    <property type="project" value="TreeGrafter"/>
</dbReference>
<dbReference type="EMBL" id="QUWK01000014">
    <property type="protein sequence ID" value="RFU93955.1"/>
    <property type="molecule type" value="Genomic_DNA"/>
</dbReference>
<evidence type="ECO:0000256" key="2">
    <source>
        <dbReference type="ARBA" id="ARBA00009773"/>
    </source>
</evidence>
<evidence type="ECO:0000256" key="1">
    <source>
        <dbReference type="ARBA" id="ARBA00004651"/>
    </source>
</evidence>
<dbReference type="Proteomes" id="UP000264002">
    <property type="component" value="Unassembled WGS sequence"/>
</dbReference>
<dbReference type="InterPro" id="IPR002549">
    <property type="entry name" value="AI-2E-like"/>
</dbReference>
<keyword evidence="3" id="KW-0813">Transport</keyword>
<feature type="transmembrane region" description="Helical" evidence="8">
    <location>
        <begin position="335"/>
        <end position="362"/>
    </location>
</feature>
<dbReference type="AlphaFoldDB" id="A0A372MDT1"/>
<proteinExistence type="inferred from homology"/>
<feature type="transmembrane region" description="Helical" evidence="8">
    <location>
        <begin position="304"/>
        <end position="323"/>
    </location>
</feature>